<dbReference type="EMBL" id="AZFB01000013">
    <property type="protein sequence ID" value="KRL62123.1"/>
    <property type="molecule type" value="Genomic_DNA"/>
</dbReference>
<dbReference type="eggNOG" id="COG1396">
    <property type="taxonomic scope" value="Bacteria"/>
</dbReference>
<sequence>MQIGDLLKEYRIRQGKSQKEFAGEVVSQSYYSKVEKNANRITAEDLINLLHYNNIPLWEFLSRLNHTDSLHKQELADLGNLMINAYYAADKEKFTKIIDLINESNLSEKDKQEQKLIVRGWLESTKKLDEPHDEKLRQKLKEQVFSSPSFNKNSMALYCNFMDFYDIESNLAISKQIIKQHKNDNDTDIQRVLLSIIANMLILVIENKKPGLADFFIEAADQIPTNPELFFYKCCIYFLENAIRYQNLSDKKYLTKCDSAIAMIKDLGMRAYAEGLEKLKAEQLL</sequence>
<dbReference type="NCBIfam" id="TIGR01716">
    <property type="entry name" value="RGG_Cterm"/>
    <property type="match status" value="1"/>
</dbReference>
<dbReference type="InterPro" id="IPR053163">
    <property type="entry name" value="HTH-type_regulator_Rgg"/>
</dbReference>
<accession>A0A0R1S9K7</accession>
<name>A0A0R1S9K7_9LACO</name>
<dbReference type="CDD" id="cd00093">
    <property type="entry name" value="HTH_XRE"/>
    <property type="match status" value="1"/>
</dbReference>
<comment type="caution">
    <text evidence="2">The sequence shown here is derived from an EMBL/GenBank/DDBJ whole genome shotgun (WGS) entry which is preliminary data.</text>
</comment>
<dbReference type="STRING" id="1122152.GCA_000425905_01354"/>
<dbReference type="PANTHER" id="PTHR37038">
    <property type="entry name" value="TRANSCRIPTIONAL REGULATOR-RELATED"/>
    <property type="match status" value="1"/>
</dbReference>
<dbReference type="Gene3D" id="1.10.260.40">
    <property type="entry name" value="lambda repressor-like DNA-binding domains"/>
    <property type="match status" value="1"/>
</dbReference>
<evidence type="ECO:0000259" key="1">
    <source>
        <dbReference type="PROSITE" id="PS50943"/>
    </source>
</evidence>
<gene>
    <name evidence="2" type="ORF">FC23_GL000377</name>
</gene>
<dbReference type="PROSITE" id="PS50943">
    <property type="entry name" value="HTH_CROC1"/>
    <property type="match status" value="1"/>
</dbReference>
<dbReference type="SMART" id="SM00530">
    <property type="entry name" value="HTH_XRE"/>
    <property type="match status" value="1"/>
</dbReference>
<dbReference type="RefSeq" id="WP_027825298.1">
    <property type="nucleotide sequence ID" value="NZ_AUEI01000015.1"/>
</dbReference>
<dbReference type="GO" id="GO:0003677">
    <property type="term" value="F:DNA binding"/>
    <property type="evidence" value="ECO:0007669"/>
    <property type="project" value="InterPro"/>
</dbReference>
<dbReference type="SUPFAM" id="SSF47413">
    <property type="entry name" value="lambda repressor-like DNA-binding domains"/>
    <property type="match status" value="1"/>
</dbReference>
<feature type="domain" description="HTH cro/C1-type" evidence="1">
    <location>
        <begin position="7"/>
        <end position="60"/>
    </location>
</feature>
<organism evidence="2 3">
    <name type="scientific">Lactobacillus psittaci DSM 15354</name>
    <dbReference type="NCBI Taxonomy" id="1122152"/>
    <lineage>
        <taxon>Bacteria</taxon>
        <taxon>Bacillati</taxon>
        <taxon>Bacillota</taxon>
        <taxon>Bacilli</taxon>
        <taxon>Lactobacillales</taxon>
        <taxon>Lactobacillaceae</taxon>
        <taxon>Lactobacillus</taxon>
    </lineage>
</organism>
<dbReference type="OrthoDB" id="2321511at2"/>
<dbReference type="InterPro" id="IPR010057">
    <property type="entry name" value="Transcription_activator_Rgg_C"/>
</dbReference>
<reference evidence="2 3" key="1">
    <citation type="journal article" date="2015" name="Genome Announc.">
        <title>Expanding the biotechnology potential of lactobacilli through comparative genomics of 213 strains and associated genera.</title>
        <authorList>
            <person name="Sun Z."/>
            <person name="Harris H.M."/>
            <person name="McCann A."/>
            <person name="Guo C."/>
            <person name="Argimon S."/>
            <person name="Zhang W."/>
            <person name="Yang X."/>
            <person name="Jeffery I.B."/>
            <person name="Cooney J.C."/>
            <person name="Kagawa T.F."/>
            <person name="Liu W."/>
            <person name="Song Y."/>
            <person name="Salvetti E."/>
            <person name="Wrobel A."/>
            <person name="Rasinkangas P."/>
            <person name="Parkhill J."/>
            <person name="Rea M.C."/>
            <person name="O'Sullivan O."/>
            <person name="Ritari J."/>
            <person name="Douillard F.P."/>
            <person name="Paul Ross R."/>
            <person name="Yang R."/>
            <person name="Briner A.E."/>
            <person name="Felis G.E."/>
            <person name="de Vos W.M."/>
            <person name="Barrangou R."/>
            <person name="Klaenhammer T.R."/>
            <person name="Caufield P.W."/>
            <person name="Cui Y."/>
            <person name="Zhang H."/>
            <person name="O'Toole P.W."/>
        </authorList>
    </citation>
    <scope>NUCLEOTIDE SEQUENCE [LARGE SCALE GENOMIC DNA]</scope>
    <source>
        <strain evidence="2 3">DSM 15354</strain>
    </source>
</reference>
<dbReference type="InterPro" id="IPR001387">
    <property type="entry name" value="Cro/C1-type_HTH"/>
</dbReference>
<dbReference type="InterPro" id="IPR010982">
    <property type="entry name" value="Lambda_DNA-bd_dom_sf"/>
</dbReference>
<evidence type="ECO:0000313" key="3">
    <source>
        <dbReference type="Proteomes" id="UP000051931"/>
    </source>
</evidence>
<dbReference type="Pfam" id="PF01381">
    <property type="entry name" value="HTH_3"/>
    <property type="match status" value="1"/>
</dbReference>
<dbReference type="Pfam" id="PF21259">
    <property type="entry name" value="Rgg_C"/>
    <property type="match status" value="1"/>
</dbReference>
<dbReference type="Proteomes" id="UP000051931">
    <property type="component" value="Unassembled WGS sequence"/>
</dbReference>
<protein>
    <submittedName>
        <fullName evidence="2">Transcriptional regulator</fullName>
    </submittedName>
</protein>
<dbReference type="PATRIC" id="fig|1122152.4.peg.383"/>
<keyword evidence="3" id="KW-1185">Reference proteome</keyword>
<evidence type="ECO:0000313" key="2">
    <source>
        <dbReference type="EMBL" id="KRL62123.1"/>
    </source>
</evidence>
<dbReference type="AlphaFoldDB" id="A0A0R1S9K7"/>
<proteinExistence type="predicted"/>
<dbReference type="Gene3D" id="1.25.40.400">
    <property type="match status" value="1"/>
</dbReference>